<dbReference type="SMART" id="SM00749">
    <property type="entry name" value="BON"/>
    <property type="match status" value="1"/>
</dbReference>
<dbReference type="EMBL" id="CP031395">
    <property type="protein sequence ID" value="QBK06424.1"/>
    <property type="molecule type" value="Genomic_DNA"/>
</dbReference>
<keyword evidence="4" id="KW-0574">Periplasm</keyword>
<name>A0A4P6UP35_9BURK</name>
<dbReference type="OrthoDB" id="7360581at2"/>
<dbReference type="PANTHER" id="PTHR34606">
    <property type="entry name" value="BON DOMAIN-CONTAINING PROTEIN"/>
    <property type="match status" value="1"/>
</dbReference>
<comment type="subcellular location">
    <subcellularLocation>
        <location evidence="1">Periplasm</location>
    </subcellularLocation>
</comment>
<keyword evidence="2 6" id="KW-0732">Signal</keyword>
<gene>
    <name evidence="8" type="ORF">DW355_07130</name>
</gene>
<evidence type="ECO:0000256" key="2">
    <source>
        <dbReference type="ARBA" id="ARBA00022729"/>
    </source>
</evidence>
<organism evidence="8 9">
    <name type="scientific">Hylemonella gracilis</name>
    <dbReference type="NCBI Taxonomy" id="80880"/>
    <lineage>
        <taxon>Bacteria</taxon>
        <taxon>Pseudomonadati</taxon>
        <taxon>Pseudomonadota</taxon>
        <taxon>Betaproteobacteria</taxon>
        <taxon>Burkholderiales</taxon>
        <taxon>Comamonadaceae</taxon>
        <taxon>Hylemonella</taxon>
    </lineage>
</organism>
<dbReference type="Proteomes" id="UP000292939">
    <property type="component" value="Chromosome"/>
</dbReference>
<dbReference type="RefSeq" id="WP_131278841.1">
    <property type="nucleotide sequence ID" value="NZ_CP031395.1"/>
</dbReference>
<reference evidence="8 9" key="1">
    <citation type="submission" date="2018-07" db="EMBL/GenBank/DDBJ databases">
        <title>Exploring interactions and the metabolic potential of the ultra-small soil bacteria Hylemonella gracilis.</title>
        <authorList>
            <person name="Tyc O."/>
            <person name="Kulkarni P."/>
            <person name="Gawehns F."/>
            <person name="Hundscheid M."/>
            <person name="Zweers H."/>
            <person name="Garbeva P."/>
        </authorList>
    </citation>
    <scope>NUCLEOTIDE SEQUENCE [LARGE SCALE GENOMIC DNA]</scope>
    <source>
        <strain evidence="8 9">NS1</strain>
    </source>
</reference>
<dbReference type="GO" id="GO:0042597">
    <property type="term" value="C:periplasmic space"/>
    <property type="evidence" value="ECO:0007669"/>
    <property type="project" value="UniProtKB-SubCell"/>
</dbReference>
<accession>A0A4P6UP35</accession>
<dbReference type="AlphaFoldDB" id="A0A4P6UP35"/>
<dbReference type="InterPro" id="IPR007055">
    <property type="entry name" value="BON_dom"/>
</dbReference>
<dbReference type="InterPro" id="IPR051686">
    <property type="entry name" value="Lipoprotein_DolP"/>
</dbReference>
<sequence>MKKNTIVAAVTLTLLLVSGCAVTRGQETVGAYIDDTTITSSIKARFIDNRQVDASSIRVETLNGVVQLSGFAKNTMEKSTAESIASDVKGVKSVKNEIAVHP</sequence>
<evidence type="ECO:0000256" key="3">
    <source>
        <dbReference type="ARBA" id="ARBA00022737"/>
    </source>
</evidence>
<evidence type="ECO:0000259" key="7">
    <source>
        <dbReference type="PROSITE" id="PS50914"/>
    </source>
</evidence>
<dbReference type="PROSITE" id="PS50914">
    <property type="entry name" value="BON"/>
    <property type="match status" value="1"/>
</dbReference>
<proteinExistence type="predicted"/>
<dbReference type="FunFam" id="3.30.1340.30:FF:000001">
    <property type="entry name" value="Molecular chaperone OsmY"/>
    <property type="match status" value="1"/>
</dbReference>
<evidence type="ECO:0000256" key="1">
    <source>
        <dbReference type="ARBA" id="ARBA00004418"/>
    </source>
</evidence>
<evidence type="ECO:0000313" key="8">
    <source>
        <dbReference type="EMBL" id="QBK06424.1"/>
    </source>
</evidence>
<feature type="domain" description="BON" evidence="7">
    <location>
        <begin position="34"/>
        <end position="102"/>
    </location>
</feature>
<dbReference type="InterPro" id="IPR014004">
    <property type="entry name" value="Transpt-assoc_nodulatn_dom_bac"/>
</dbReference>
<dbReference type="Gene3D" id="3.30.1340.30">
    <property type="match status" value="1"/>
</dbReference>
<evidence type="ECO:0000256" key="4">
    <source>
        <dbReference type="ARBA" id="ARBA00022764"/>
    </source>
</evidence>
<feature type="chain" id="PRO_5020974630" description="Osmotically-inducible protein Y" evidence="6">
    <location>
        <begin position="24"/>
        <end position="102"/>
    </location>
</feature>
<keyword evidence="3" id="KW-0677">Repeat</keyword>
<evidence type="ECO:0000256" key="5">
    <source>
        <dbReference type="ARBA" id="ARBA00070588"/>
    </source>
</evidence>
<evidence type="ECO:0000256" key="6">
    <source>
        <dbReference type="SAM" id="SignalP"/>
    </source>
</evidence>
<dbReference type="Pfam" id="PF04972">
    <property type="entry name" value="BON"/>
    <property type="match status" value="1"/>
</dbReference>
<dbReference type="PANTHER" id="PTHR34606:SF16">
    <property type="entry name" value="BON DOMAIN-CONTAINING PROTEIN"/>
    <property type="match status" value="1"/>
</dbReference>
<evidence type="ECO:0000313" key="9">
    <source>
        <dbReference type="Proteomes" id="UP000292939"/>
    </source>
</evidence>
<protein>
    <recommendedName>
        <fullName evidence="5">Osmotically-inducible protein Y</fullName>
    </recommendedName>
</protein>
<dbReference type="KEGG" id="hgr:DW355_07130"/>
<feature type="signal peptide" evidence="6">
    <location>
        <begin position="1"/>
        <end position="23"/>
    </location>
</feature>
<dbReference type="PROSITE" id="PS51257">
    <property type="entry name" value="PROKAR_LIPOPROTEIN"/>
    <property type="match status" value="1"/>
</dbReference>